<accession>E3J7U6</accession>
<dbReference type="GO" id="GO:0016491">
    <property type="term" value="F:oxidoreductase activity"/>
    <property type="evidence" value="ECO:0007669"/>
    <property type="project" value="UniProtKB-KW"/>
</dbReference>
<dbReference type="GO" id="GO:0016020">
    <property type="term" value="C:membrane"/>
    <property type="evidence" value="ECO:0007669"/>
    <property type="project" value="TreeGrafter"/>
</dbReference>
<dbReference type="PANTHER" id="PTHR44196:SF1">
    <property type="entry name" value="DEHYDROGENASE_REDUCTASE SDR FAMILY MEMBER 7B"/>
    <property type="match status" value="1"/>
</dbReference>
<dbReference type="PRINTS" id="PR00081">
    <property type="entry name" value="GDHRDH"/>
</dbReference>
<gene>
    <name evidence="3" type="ordered locus">FraEuI1c_2823</name>
</gene>
<evidence type="ECO:0000256" key="1">
    <source>
        <dbReference type="ARBA" id="ARBA00006484"/>
    </source>
</evidence>
<sequence>MGLEYHLTGRRILVAGASSGIGSEVCRAAVAAGASVAMLARRKELLDALAAELGERSIPVCADVTDLDRLEAGVAAAARGLGGLDGVVAVAGQNITGSIAGGTPKLWRQIMDVNLIGPLASVRYALDHLDDAAERRDVLVTGSAAALMAVPGLGIYGASKRGLEAAVQTLRLELAPRGINVSLVVPGMFATPGLVGDKNHRDGDRLDLDIPVFLPGTGPAQAAILARAMVYAMSLPPDVALNEIIARPTGNVRP</sequence>
<reference evidence="3 4" key="1">
    <citation type="submission" date="2010-10" db="EMBL/GenBank/DDBJ databases">
        <title>Complete sequence of Frankia sp. EuI1c.</title>
        <authorList>
            <consortium name="US DOE Joint Genome Institute"/>
            <person name="Lucas S."/>
            <person name="Copeland A."/>
            <person name="Lapidus A."/>
            <person name="Cheng J.-F."/>
            <person name="Bruce D."/>
            <person name="Goodwin L."/>
            <person name="Pitluck S."/>
            <person name="Chertkov O."/>
            <person name="Detter J.C."/>
            <person name="Han C."/>
            <person name="Tapia R."/>
            <person name="Land M."/>
            <person name="Hauser L."/>
            <person name="Jeffries C."/>
            <person name="Kyrpides N."/>
            <person name="Ivanova N."/>
            <person name="Mikhailova N."/>
            <person name="Beauchemin N."/>
            <person name="Sen A."/>
            <person name="Sur S.A."/>
            <person name="Gtari M."/>
            <person name="Wall L."/>
            <person name="Tisa L."/>
            <person name="Woyke T."/>
        </authorList>
    </citation>
    <scope>NUCLEOTIDE SEQUENCE [LARGE SCALE GENOMIC DNA]</scope>
    <source>
        <strain evidence="4">DSM 45817 / CECT 9037 / EuI1c</strain>
    </source>
</reference>
<dbReference type="AlphaFoldDB" id="E3J7U6"/>
<dbReference type="RefSeq" id="WP_013423968.1">
    <property type="nucleotide sequence ID" value="NC_014666.1"/>
</dbReference>
<dbReference type="InterPro" id="IPR002347">
    <property type="entry name" value="SDR_fam"/>
</dbReference>
<name>E3J7U6_PSEI1</name>
<dbReference type="Proteomes" id="UP000002484">
    <property type="component" value="Chromosome"/>
</dbReference>
<evidence type="ECO:0000313" key="4">
    <source>
        <dbReference type="Proteomes" id="UP000002484"/>
    </source>
</evidence>
<dbReference type="Gene3D" id="3.40.50.720">
    <property type="entry name" value="NAD(P)-binding Rossmann-like Domain"/>
    <property type="match status" value="1"/>
</dbReference>
<dbReference type="InParanoid" id="E3J7U6"/>
<evidence type="ECO:0000313" key="3">
    <source>
        <dbReference type="EMBL" id="ADP80850.1"/>
    </source>
</evidence>
<keyword evidence="4" id="KW-1185">Reference proteome</keyword>
<evidence type="ECO:0000256" key="2">
    <source>
        <dbReference type="ARBA" id="ARBA00023002"/>
    </source>
</evidence>
<dbReference type="InterPro" id="IPR036291">
    <property type="entry name" value="NAD(P)-bd_dom_sf"/>
</dbReference>
<organism evidence="3 4">
    <name type="scientific">Pseudofrankia inefficax (strain DSM 45817 / CECT 9037 / DDB 130130 / EuI1c)</name>
    <name type="common">Frankia inefficax</name>
    <dbReference type="NCBI Taxonomy" id="298654"/>
    <lineage>
        <taxon>Bacteria</taxon>
        <taxon>Bacillati</taxon>
        <taxon>Actinomycetota</taxon>
        <taxon>Actinomycetes</taxon>
        <taxon>Frankiales</taxon>
        <taxon>Frankiaceae</taxon>
        <taxon>Pseudofrankia</taxon>
    </lineage>
</organism>
<keyword evidence="2" id="KW-0560">Oxidoreductase</keyword>
<dbReference type="KEGG" id="fri:FraEuI1c_2823"/>
<dbReference type="Pfam" id="PF00106">
    <property type="entry name" value="adh_short"/>
    <property type="match status" value="1"/>
</dbReference>
<dbReference type="PANTHER" id="PTHR44196">
    <property type="entry name" value="DEHYDROGENASE/REDUCTASE SDR FAMILY MEMBER 7B"/>
    <property type="match status" value="1"/>
</dbReference>
<dbReference type="SUPFAM" id="SSF51735">
    <property type="entry name" value="NAD(P)-binding Rossmann-fold domains"/>
    <property type="match status" value="1"/>
</dbReference>
<comment type="similarity">
    <text evidence="1">Belongs to the short-chain dehydrogenases/reductases (SDR) family.</text>
</comment>
<protein>
    <submittedName>
        <fullName evidence="3">Short-chain dehydrogenase/reductase SDR</fullName>
    </submittedName>
</protein>
<proteinExistence type="inferred from homology"/>
<dbReference type="EMBL" id="CP002299">
    <property type="protein sequence ID" value="ADP80850.1"/>
    <property type="molecule type" value="Genomic_DNA"/>
</dbReference>
<dbReference type="HOGENOM" id="CLU_010194_2_1_11"/>
<dbReference type="OrthoDB" id="9775296at2"/>
<dbReference type="eggNOG" id="COG4221">
    <property type="taxonomic scope" value="Bacteria"/>
</dbReference>
<dbReference type="STRING" id="298654.FraEuI1c_2823"/>